<protein>
    <submittedName>
        <fullName evidence="1">Uncharacterized protein</fullName>
    </submittedName>
</protein>
<proteinExistence type="predicted"/>
<name>A0ABR2IC13_9EUKA</name>
<evidence type="ECO:0000313" key="1">
    <source>
        <dbReference type="EMBL" id="KAK8860583.1"/>
    </source>
</evidence>
<accession>A0ABR2IC13</accession>
<keyword evidence="2" id="KW-1185">Reference proteome</keyword>
<dbReference type="EMBL" id="JAPFFF010000018">
    <property type="protein sequence ID" value="KAK8860583.1"/>
    <property type="molecule type" value="Genomic_DNA"/>
</dbReference>
<organism evidence="1 2">
    <name type="scientific">Tritrichomonas musculus</name>
    <dbReference type="NCBI Taxonomy" id="1915356"/>
    <lineage>
        <taxon>Eukaryota</taxon>
        <taxon>Metamonada</taxon>
        <taxon>Parabasalia</taxon>
        <taxon>Tritrichomonadida</taxon>
        <taxon>Tritrichomonadidae</taxon>
        <taxon>Tritrichomonas</taxon>
    </lineage>
</organism>
<dbReference type="Proteomes" id="UP001470230">
    <property type="component" value="Unassembled WGS sequence"/>
</dbReference>
<sequence>MIRTTFCAFPDSNGKVDNSLCFAKEYHRISVGVLPNAKNRLNFLSLQKDANFQGPMPIDQFMKQNIISKSASSLLSDSSNNPNTFNVGRLIIICEPDCIILPEPKNEIFLSIANNCKDQIEKALSITFDRLFLELIFFSKSSIYSKIDVLSQDKLMHVIVKHPDESERYAQLLAYNHLKLSEFKMSSFLIYFLNIFEQTSVRVEKPRYQSPEELVGPVKVTYPCVIMNKTMPVSDELKSNVITFNNQWLLSSYQNSCFLSKIGEPLEGFSSKDSVIKKFSFRPDPTKNRLIQEMPAKLIIKPIGDNWKFKRTKPSQAINKLTKFAKFEDRNSVLFSPYFMSDETRHQKAISLLAPILTAIAKSSPNSEEVSLAIKSINNLFTQLLNAAQDILNEIVLSENPPTDQATYIKALDEKRKSLLNDIKEILSWYGSSNEKNSEGHKQIYQAFLNKETMTGPISYNIQYQ</sequence>
<evidence type="ECO:0000313" key="2">
    <source>
        <dbReference type="Proteomes" id="UP001470230"/>
    </source>
</evidence>
<reference evidence="1 2" key="1">
    <citation type="submission" date="2024-04" db="EMBL/GenBank/DDBJ databases">
        <title>Tritrichomonas musculus Genome.</title>
        <authorList>
            <person name="Alves-Ferreira E."/>
            <person name="Grigg M."/>
            <person name="Lorenzi H."/>
            <person name="Galac M."/>
        </authorList>
    </citation>
    <scope>NUCLEOTIDE SEQUENCE [LARGE SCALE GENOMIC DNA]</scope>
    <source>
        <strain evidence="1 2">EAF2021</strain>
    </source>
</reference>
<gene>
    <name evidence="1" type="ORF">M9Y10_012248</name>
</gene>
<comment type="caution">
    <text evidence="1">The sequence shown here is derived from an EMBL/GenBank/DDBJ whole genome shotgun (WGS) entry which is preliminary data.</text>
</comment>